<dbReference type="Gene3D" id="3.20.20.140">
    <property type="entry name" value="Metal-dependent hydrolases"/>
    <property type="match status" value="1"/>
</dbReference>
<evidence type="ECO:0000256" key="6">
    <source>
        <dbReference type="ARBA" id="ARBA00022723"/>
    </source>
</evidence>
<keyword evidence="15" id="KW-1185">Reference proteome</keyword>
<evidence type="ECO:0000313" key="15">
    <source>
        <dbReference type="Proteomes" id="UP000245609"/>
    </source>
</evidence>
<dbReference type="InterPro" id="IPR006680">
    <property type="entry name" value="Amidohydro-rel"/>
</dbReference>
<keyword evidence="6" id="KW-0479">Metal-binding</keyword>
<evidence type="ECO:0000256" key="1">
    <source>
        <dbReference type="ARBA" id="ARBA00005079"/>
    </source>
</evidence>
<dbReference type="Proteomes" id="UP000245609">
    <property type="component" value="Unassembled WGS sequence"/>
</dbReference>
<organism evidence="14 15">
    <name type="scientific">Smittium megazygosporum</name>
    <dbReference type="NCBI Taxonomy" id="133381"/>
    <lineage>
        <taxon>Eukaryota</taxon>
        <taxon>Fungi</taxon>
        <taxon>Fungi incertae sedis</taxon>
        <taxon>Zoopagomycota</taxon>
        <taxon>Kickxellomycotina</taxon>
        <taxon>Harpellomycetes</taxon>
        <taxon>Harpellales</taxon>
        <taxon>Legeriomycetaceae</taxon>
        <taxon>Smittium</taxon>
    </lineage>
</organism>
<evidence type="ECO:0000256" key="5">
    <source>
        <dbReference type="ARBA" id="ARBA00021214"/>
    </source>
</evidence>
<dbReference type="AlphaFoldDB" id="A0A2T9ZCQ1"/>
<gene>
    <name evidence="14" type="ORF">BB560_003178</name>
    <name evidence="13" type="ORF">BB560_005751</name>
</gene>
<proteinExistence type="inferred from homology"/>
<dbReference type="SUPFAM" id="SSF51556">
    <property type="entry name" value="Metallo-dependent hydrolases"/>
    <property type="match status" value="1"/>
</dbReference>
<sequence>MKDKFLKIDFHTHILPEELPDFEKLFGYGGWITYQQNQQDKSKLDMMKNGKHFRTIECNCYNTAKRIEECNNTAVDIQVLSTVPVMFSYDAKPSDALVVAQYLNDHISNCVKKDPTRFAGLGSVPMQDIDLAVKELKRCVVELGLAGIQIGSHVNELNLDAPEFDALWATAESLGAVIFVHPWDMQMDGRMSKFWFPWLVGMPTETTMAAASMVLCGVFERYPNLKVVFAHGGGSFLATLGRISHGYQCRPDLVATNAKAPPESFLKHIIVDSLVHDEDALKLAVSKVGAENIVLGTDYPFPLGELEPGKLVEDCDWLSDHQKRLILGLNAARLLHLDVDKLSQ</sequence>
<dbReference type="OrthoDB" id="191270at2759"/>
<evidence type="ECO:0000256" key="11">
    <source>
        <dbReference type="RuleBase" id="RU366045"/>
    </source>
</evidence>
<evidence type="ECO:0000256" key="10">
    <source>
        <dbReference type="ARBA" id="ARBA00031120"/>
    </source>
</evidence>
<dbReference type="STRING" id="133381.A0A2T9ZCQ1"/>
<evidence type="ECO:0000313" key="13">
    <source>
        <dbReference type="EMBL" id="PVU97222.1"/>
    </source>
</evidence>
<dbReference type="GO" id="GO:0046872">
    <property type="term" value="F:metal ion binding"/>
    <property type="evidence" value="ECO:0007669"/>
    <property type="project" value="UniProtKB-KW"/>
</dbReference>
<keyword evidence="9 11" id="KW-0456">Lyase</keyword>
<evidence type="ECO:0000256" key="9">
    <source>
        <dbReference type="ARBA" id="ARBA00023239"/>
    </source>
</evidence>
<dbReference type="GO" id="GO:0005829">
    <property type="term" value="C:cytosol"/>
    <property type="evidence" value="ECO:0007669"/>
    <property type="project" value="TreeGrafter"/>
</dbReference>
<reference evidence="14 15" key="1">
    <citation type="journal article" date="2018" name="MBio">
        <title>Comparative Genomics Reveals the Core Gene Toolbox for the Fungus-Insect Symbiosis.</title>
        <authorList>
            <person name="Wang Y."/>
            <person name="Stata M."/>
            <person name="Wang W."/>
            <person name="Stajich J.E."/>
            <person name="White M.M."/>
            <person name="Moncalvo J.M."/>
        </authorList>
    </citation>
    <scope>NUCLEOTIDE SEQUENCE [LARGE SCALE GENOMIC DNA]</scope>
    <source>
        <strain evidence="14 15">SC-DP-2</strain>
    </source>
</reference>
<dbReference type="PANTHER" id="PTHR21240:SF27">
    <property type="entry name" value="2-AMINO-3-CARBOXYMUCONATE-6-SEMIALDEHYDE DECARBOXYLASE"/>
    <property type="match status" value="1"/>
</dbReference>
<dbReference type="EC" id="4.1.1.45" evidence="4"/>
<dbReference type="InterPro" id="IPR032466">
    <property type="entry name" value="Metal_Hydrolase"/>
</dbReference>
<feature type="domain" description="Amidohydrolase-related" evidence="12">
    <location>
        <begin position="8"/>
        <end position="337"/>
    </location>
</feature>
<name>A0A2T9ZCQ1_9FUNG</name>
<keyword evidence="7 11" id="KW-0210">Decarboxylase</keyword>
<dbReference type="GO" id="GO:0019748">
    <property type="term" value="P:secondary metabolic process"/>
    <property type="evidence" value="ECO:0007669"/>
    <property type="project" value="TreeGrafter"/>
</dbReference>
<evidence type="ECO:0000256" key="7">
    <source>
        <dbReference type="ARBA" id="ARBA00022793"/>
    </source>
</evidence>
<dbReference type="InterPro" id="IPR032465">
    <property type="entry name" value="ACMSD"/>
</dbReference>
<comment type="subunit">
    <text evidence="3">Monomer.</text>
</comment>
<dbReference type="Pfam" id="PF04909">
    <property type="entry name" value="Amidohydro_2"/>
    <property type="match status" value="1"/>
</dbReference>
<dbReference type="EMBL" id="MBFS01002450">
    <property type="protein sequence ID" value="PVU97222.1"/>
    <property type="molecule type" value="Genomic_DNA"/>
</dbReference>
<protein>
    <recommendedName>
        <fullName evidence="5">2-amino-3-carboxymuconate-6-semialdehyde decarboxylase</fullName>
        <ecNumber evidence="4">4.1.1.45</ecNumber>
    </recommendedName>
    <alternativeName>
        <fullName evidence="10">Picolinate carboxylase</fullName>
    </alternativeName>
</protein>
<comment type="similarity">
    <text evidence="2">Belongs to the metallo-dependent hydrolases superfamily. ACMSD family.</text>
</comment>
<dbReference type="GO" id="GO:0001760">
    <property type="term" value="F:aminocarboxymuconate-semialdehyde decarboxylase activity"/>
    <property type="evidence" value="ECO:0007669"/>
    <property type="project" value="UniProtKB-EC"/>
</dbReference>
<evidence type="ECO:0000259" key="12">
    <source>
        <dbReference type="Pfam" id="PF04909"/>
    </source>
</evidence>
<keyword evidence="8" id="KW-0862">Zinc</keyword>
<dbReference type="GO" id="GO:0016787">
    <property type="term" value="F:hydrolase activity"/>
    <property type="evidence" value="ECO:0007669"/>
    <property type="project" value="InterPro"/>
</dbReference>
<evidence type="ECO:0000256" key="8">
    <source>
        <dbReference type="ARBA" id="ARBA00022833"/>
    </source>
</evidence>
<evidence type="ECO:0000256" key="2">
    <source>
        <dbReference type="ARBA" id="ARBA00005871"/>
    </source>
</evidence>
<dbReference type="EMBL" id="MBFS01000492">
    <property type="protein sequence ID" value="PVV02361.1"/>
    <property type="molecule type" value="Genomic_DNA"/>
</dbReference>
<comment type="pathway">
    <text evidence="1">Secondary metabolite metabolism; quinolate metabolism.</text>
</comment>
<accession>A0A2T9ZCQ1</accession>
<evidence type="ECO:0000313" key="14">
    <source>
        <dbReference type="EMBL" id="PVV02361.1"/>
    </source>
</evidence>
<dbReference type="PANTHER" id="PTHR21240">
    <property type="entry name" value="2-AMINO-3-CARBOXYLMUCONATE-6-SEMIALDEHYDE DECARBOXYLASE"/>
    <property type="match status" value="1"/>
</dbReference>
<evidence type="ECO:0000256" key="4">
    <source>
        <dbReference type="ARBA" id="ARBA00012365"/>
    </source>
</evidence>
<evidence type="ECO:0000256" key="3">
    <source>
        <dbReference type="ARBA" id="ARBA00011245"/>
    </source>
</evidence>
<comment type="caution">
    <text evidence="14">The sequence shown here is derived from an EMBL/GenBank/DDBJ whole genome shotgun (WGS) entry which is preliminary data.</text>
</comment>